<dbReference type="EC" id="1.13.11.15" evidence="10"/>
<keyword evidence="6 8" id="KW-0560">Oxidoreductase</keyword>
<keyword evidence="7 8" id="KW-0408">Iron</keyword>
<comment type="similarity">
    <text evidence="2 8">Belongs to the extradiol ring-cleavage dioxygenase family.</text>
</comment>
<organism evidence="10">
    <name type="scientific">Acerihabitans sp. KWT182</name>
    <dbReference type="NCBI Taxonomy" id="3157919"/>
    <lineage>
        <taxon>Bacteria</taxon>
        <taxon>Pseudomonadati</taxon>
        <taxon>Pseudomonadota</taxon>
        <taxon>Gammaproteobacteria</taxon>
        <taxon>Enterobacterales</taxon>
        <taxon>Pectobacteriaceae</taxon>
        <taxon>Acerihabitans</taxon>
    </lineage>
</organism>
<feature type="domain" description="VOC" evidence="9">
    <location>
        <begin position="157"/>
        <end position="280"/>
    </location>
</feature>
<evidence type="ECO:0000256" key="8">
    <source>
        <dbReference type="RuleBase" id="RU000683"/>
    </source>
</evidence>
<feature type="domain" description="VOC" evidence="9">
    <location>
        <begin position="25"/>
        <end position="136"/>
    </location>
</feature>
<dbReference type="PANTHER" id="PTHR21366">
    <property type="entry name" value="GLYOXALASE FAMILY PROTEIN"/>
    <property type="match status" value="1"/>
</dbReference>
<keyword evidence="3" id="KW-0479">Metal-binding</keyword>
<dbReference type="InterPro" id="IPR004360">
    <property type="entry name" value="Glyas_Fos-R_dOase_dom"/>
</dbReference>
<dbReference type="Gene3D" id="3.10.180.10">
    <property type="entry name" value="2,3-Dihydroxybiphenyl 1,2-Dioxygenase, domain 1"/>
    <property type="match status" value="2"/>
</dbReference>
<evidence type="ECO:0000259" key="9">
    <source>
        <dbReference type="PROSITE" id="PS51819"/>
    </source>
</evidence>
<dbReference type="InterPro" id="IPR000486">
    <property type="entry name" value="Xdiol_ring_cleave_dOase_1/2"/>
</dbReference>
<name>A0AAU7QEZ7_9GAMM</name>
<protein>
    <submittedName>
        <fullName evidence="10">3,4-dihydroxyphenylacetate 2,3-dioxygenase</fullName>
        <ecNumber evidence="10">1.13.11.15</ecNumber>
    </submittedName>
</protein>
<dbReference type="InterPro" id="IPR037523">
    <property type="entry name" value="VOC_core"/>
</dbReference>
<dbReference type="AlphaFoldDB" id="A0AAU7QEZ7"/>
<gene>
    <name evidence="10" type="primary">hpaD</name>
    <name evidence="10" type="ORF">ABK905_11195</name>
</gene>
<evidence type="ECO:0000256" key="4">
    <source>
        <dbReference type="ARBA" id="ARBA00022797"/>
    </source>
</evidence>
<dbReference type="InterPro" id="IPR029068">
    <property type="entry name" value="Glyas_Bleomycin-R_OHBP_Dase"/>
</dbReference>
<keyword evidence="5 8" id="KW-0223">Dioxygenase</keyword>
<proteinExistence type="inferred from homology"/>
<evidence type="ECO:0000256" key="6">
    <source>
        <dbReference type="ARBA" id="ARBA00023002"/>
    </source>
</evidence>
<evidence type="ECO:0000256" key="7">
    <source>
        <dbReference type="ARBA" id="ARBA00023004"/>
    </source>
</evidence>
<accession>A0AAU7QEZ7</accession>
<comment type="cofactor">
    <cofactor evidence="1 8">
        <name>Fe(2+)</name>
        <dbReference type="ChEBI" id="CHEBI:29033"/>
    </cofactor>
</comment>
<dbReference type="PROSITE" id="PS00082">
    <property type="entry name" value="EXTRADIOL_DIOXYGENAS"/>
    <property type="match status" value="1"/>
</dbReference>
<keyword evidence="4 8" id="KW-0058">Aromatic hydrocarbons catabolism</keyword>
<evidence type="ECO:0000313" key="10">
    <source>
        <dbReference type="EMBL" id="XBS71441.1"/>
    </source>
</evidence>
<dbReference type="InterPro" id="IPR011981">
    <property type="entry name" value="DHPA_dOase_Mn/Fe"/>
</dbReference>
<evidence type="ECO:0000256" key="3">
    <source>
        <dbReference type="ARBA" id="ARBA00022723"/>
    </source>
</evidence>
<dbReference type="PROSITE" id="PS51819">
    <property type="entry name" value="VOC"/>
    <property type="match status" value="2"/>
</dbReference>
<dbReference type="NCBIfam" id="TIGR02295">
    <property type="entry name" value="HpaD"/>
    <property type="match status" value="1"/>
</dbReference>
<sequence>MQQTMQHNVQHIDDVVLNPPFNVTRASHVVLNVRDLEASKHFYTELAGLVVSDEDPSAVYLRGLEERGHHSLVLRKSADTTCPRIGMRVRSDDDILKARDYFADRGIDARLVDVPFQGKTLHVSDAIGVPLELCAAMEPRERLYKHYYRYRGAGAQRLDHYQLQAADVRKAWSFYQPLGFRVSEYTYSRTDDGEEHLWGVWLQRKGNPHDIVFTQGLGPRLHHFAYTLPDTNDMIRACDVAGSLGYAPRLERGPGRHGISGALFIYFRDPDGHRIELFNTHYQHIDLEPAVGWDLADPKRADQWGMPAQHKWFAEATAFTSVTPEQPDIRVDPPTLERFLGMASDA</sequence>
<evidence type="ECO:0000256" key="2">
    <source>
        <dbReference type="ARBA" id="ARBA00008784"/>
    </source>
</evidence>
<dbReference type="SUPFAM" id="SSF54593">
    <property type="entry name" value="Glyoxalase/Bleomycin resistance protein/Dihydroxybiphenyl dioxygenase"/>
    <property type="match status" value="1"/>
</dbReference>
<dbReference type="GO" id="GO:0008198">
    <property type="term" value="F:ferrous iron binding"/>
    <property type="evidence" value="ECO:0007669"/>
    <property type="project" value="InterPro"/>
</dbReference>
<evidence type="ECO:0000256" key="5">
    <source>
        <dbReference type="ARBA" id="ARBA00022964"/>
    </source>
</evidence>
<dbReference type="EMBL" id="CP157947">
    <property type="protein sequence ID" value="XBS71441.1"/>
    <property type="molecule type" value="Genomic_DNA"/>
</dbReference>
<dbReference type="InterPro" id="IPR050383">
    <property type="entry name" value="GlyoxalaseI/FosfomycinResist"/>
</dbReference>
<reference evidence="10" key="1">
    <citation type="submission" date="2024-06" db="EMBL/GenBank/DDBJ databases">
        <authorList>
            <person name="Coelho C."/>
            <person name="Bento M."/>
            <person name="Garcia E."/>
            <person name="Camelo A."/>
            <person name="Brandao I."/>
            <person name="Espirito Santo C."/>
            <person name="Trovao J."/>
            <person name="Verissimo A."/>
            <person name="Costa J."/>
            <person name="Tiago I."/>
        </authorList>
    </citation>
    <scope>NUCLEOTIDE SEQUENCE</scope>
    <source>
        <strain evidence="10">KWT182</strain>
    </source>
</reference>
<dbReference type="GO" id="GO:0008687">
    <property type="term" value="F:3,4-dihydroxyphenylacetate 2,3-dioxygenase activity"/>
    <property type="evidence" value="ECO:0007669"/>
    <property type="project" value="UniProtKB-EC"/>
</dbReference>
<dbReference type="Pfam" id="PF00903">
    <property type="entry name" value="Glyoxalase"/>
    <property type="match status" value="2"/>
</dbReference>
<evidence type="ECO:0000256" key="1">
    <source>
        <dbReference type="ARBA" id="ARBA00001954"/>
    </source>
</evidence>